<name>A0A6B3M144_9BACT</name>
<reference evidence="3 4" key="1">
    <citation type="submission" date="2020-02" db="EMBL/GenBank/DDBJ databases">
        <authorList>
            <person name="Kim M.K."/>
        </authorList>
    </citation>
    <scope>NUCLEOTIDE SEQUENCE [LARGE SCALE GENOMIC DNA]</scope>
    <source>
        <strain evidence="3 4">BT327</strain>
    </source>
</reference>
<dbReference type="AlphaFoldDB" id="A0A6B3M144"/>
<feature type="signal peptide" evidence="1">
    <location>
        <begin position="1"/>
        <end position="32"/>
    </location>
</feature>
<proteinExistence type="predicted"/>
<dbReference type="RefSeq" id="WP_163917008.1">
    <property type="nucleotide sequence ID" value="NZ_JAAGWD010000012.1"/>
</dbReference>
<evidence type="ECO:0000313" key="4">
    <source>
        <dbReference type="Proteomes" id="UP000474777"/>
    </source>
</evidence>
<organism evidence="3 4">
    <name type="scientific">Pontibacter burrus</name>
    <dbReference type="NCBI Taxonomy" id="2704466"/>
    <lineage>
        <taxon>Bacteria</taxon>
        <taxon>Pseudomonadati</taxon>
        <taxon>Bacteroidota</taxon>
        <taxon>Cytophagia</taxon>
        <taxon>Cytophagales</taxon>
        <taxon>Hymenobacteraceae</taxon>
        <taxon>Pontibacter</taxon>
    </lineage>
</organism>
<comment type="caution">
    <text evidence="3">The sequence shown here is derived from an EMBL/GenBank/DDBJ whole genome shotgun (WGS) entry which is preliminary data.</text>
</comment>
<feature type="domain" description="DUF4136" evidence="2">
    <location>
        <begin position="34"/>
        <end position="199"/>
    </location>
</feature>
<evidence type="ECO:0000259" key="2">
    <source>
        <dbReference type="Pfam" id="PF13590"/>
    </source>
</evidence>
<dbReference type="InterPro" id="IPR025411">
    <property type="entry name" value="DUF4136"/>
</dbReference>
<feature type="chain" id="PRO_5025647481" evidence="1">
    <location>
        <begin position="33"/>
        <end position="205"/>
    </location>
</feature>
<dbReference type="Pfam" id="PF13590">
    <property type="entry name" value="DUF4136"/>
    <property type="match status" value="1"/>
</dbReference>
<protein>
    <submittedName>
        <fullName evidence="3">DUF4136 domain-containing protein</fullName>
    </submittedName>
</protein>
<dbReference type="Gene3D" id="3.30.160.670">
    <property type="match status" value="1"/>
</dbReference>
<keyword evidence="4" id="KW-1185">Reference proteome</keyword>
<evidence type="ECO:0000256" key="1">
    <source>
        <dbReference type="SAM" id="SignalP"/>
    </source>
</evidence>
<sequence>MHYTTNPTKAVLWTAIATLLLMLHTACTPGPAISSTYNQETNFRNYQTYAWYKAELPSPISGSGAGYSTLLDQQIKQAIESELVKDGLSPNEETPDLLIAYDIALPANTTPDADTTYAPGFGYGYSYWYGYRYRYNTTALPGYKSIASLPPGTIIVDLIDPDNNTLIWRGWYEADIDPTLAGGHQINKAIANVMANYPPIPANAE</sequence>
<keyword evidence="1" id="KW-0732">Signal</keyword>
<dbReference type="EMBL" id="JAAGWD010000012">
    <property type="protein sequence ID" value="NEM99670.1"/>
    <property type="molecule type" value="Genomic_DNA"/>
</dbReference>
<evidence type="ECO:0000313" key="3">
    <source>
        <dbReference type="EMBL" id="NEM99670.1"/>
    </source>
</evidence>
<dbReference type="Proteomes" id="UP000474777">
    <property type="component" value="Unassembled WGS sequence"/>
</dbReference>
<accession>A0A6B3M144</accession>
<gene>
    <name evidence="3" type="ORF">GXP69_18375</name>
</gene>